<dbReference type="PANTHER" id="PTHR38448">
    <property type="entry name" value="REGULATORY PROTEIN YLBF-RELATED"/>
    <property type="match status" value="1"/>
</dbReference>
<dbReference type="InterPro" id="IPR023378">
    <property type="entry name" value="YheA/YmcA-like_dom_sf"/>
</dbReference>
<keyword evidence="2" id="KW-1185">Reference proteome</keyword>
<sequence>MIVTIERTQIIDRAEHLAKMIIDSDIAETYRRHLNTMKSNKETQRKIQRFVKLKKRYEEVERFGKYHPDYKTVMAKIREAKREMDMDEHVANFKRAETDLQNLLDEISVLIGHSVSPNIKISTGNPFFETANHGGCSVGGSCNCNIS</sequence>
<dbReference type="Proteomes" id="UP001164718">
    <property type="component" value="Chromosome"/>
</dbReference>
<organism evidence="1 2">
    <name type="scientific">Fervidibacillus albus</name>
    <dbReference type="NCBI Taxonomy" id="2980026"/>
    <lineage>
        <taxon>Bacteria</taxon>
        <taxon>Bacillati</taxon>
        <taxon>Bacillota</taxon>
        <taxon>Bacilli</taxon>
        <taxon>Bacillales</taxon>
        <taxon>Bacillaceae</taxon>
        <taxon>Fervidibacillus</taxon>
    </lineage>
</organism>
<reference evidence="1" key="1">
    <citation type="submission" date="2022-09" db="EMBL/GenBank/DDBJ databases">
        <title>Complete Genomes of Fervidibacillus albus and Fervidibacillus halotolerans isolated from tidal flat sediments.</title>
        <authorList>
            <person name="Kwon K.K."/>
            <person name="Yang S.-H."/>
            <person name="Park M.J."/>
            <person name="Oh H.-M."/>
        </authorList>
    </citation>
    <scope>NUCLEOTIDE SEQUENCE</scope>
    <source>
        <strain evidence="1">MEBiC13591</strain>
    </source>
</reference>
<dbReference type="RefSeq" id="WP_275418404.1">
    <property type="nucleotide sequence ID" value="NZ_CP106878.1"/>
</dbReference>
<evidence type="ECO:0000313" key="2">
    <source>
        <dbReference type="Proteomes" id="UP001164718"/>
    </source>
</evidence>
<protein>
    <submittedName>
        <fullName evidence="1">YlbF family regulator</fullName>
    </submittedName>
</protein>
<dbReference type="InterPro" id="IPR010368">
    <property type="entry name" value="Com_YlbF"/>
</dbReference>
<dbReference type="KEGG" id="faf:OE104_04630"/>
<name>A0A9E8RWZ3_9BACI</name>
<dbReference type="InterPro" id="IPR052767">
    <property type="entry name" value="Bact_com_dev_regulator"/>
</dbReference>
<dbReference type="AlphaFoldDB" id="A0A9E8RWZ3"/>
<dbReference type="Pfam" id="PF06133">
    <property type="entry name" value="Com_YlbF"/>
    <property type="match status" value="1"/>
</dbReference>
<accession>A0A9E8RWZ3</accession>
<dbReference type="SUPFAM" id="SSF158622">
    <property type="entry name" value="YheA/YmcA-like"/>
    <property type="match status" value="1"/>
</dbReference>
<dbReference type="EMBL" id="CP106878">
    <property type="protein sequence ID" value="WAA10608.1"/>
    <property type="molecule type" value="Genomic_DNA"/>
</dbReference>
<dbReference type="PANTHER" id="PTHR38448:SF2">
    <property type="entry name" value="REGULATORY PROTEIN YLBF"/>
    <property type="match status" value="1"/>
</dbReference>
<evidence type="ECO:0000313" key="1">
    <source>
        <dbReference type="EMBL" id="WAA10608.1"/>
    </source>
</evidence>
<proteinExistence type="predicted"/>
<dbReference type="Gene3D" id="1.20.1500.10">
    <property type="entry name" value="YheA/YmcA-like"/>
    <property type="match status" value="1"/>
</dbReference>
<gene>
    <name evidence="1" type="ORF">OE104_04630</name>
</gene>